<keyword evidence="1" id="KW-0472">Membrane</keyword>
<protein>
    <submittedName>
        <fullName evidence="2">Uncharacterized protein</fullName>
    </submittedName>
</protein>
<sequence>MRAADEQDFASYVAARRPGLVQAVAVLGSPPGHAATLTDRALARAGRAWAEVRQGSGPDAEVWRLLLEERARDRTRWWHEEPATAAPGLDRLEPGRRACLVLSALAGLPDQDVAALSGCWPSPGDPATPGLEQQARELAADVPVVGRSAAEVAARAPRRARRGPLVLALVLALLVGLATWRGLRSEEPPEAEQVEEVVGPARVRQLEHSVPIPWYAAGELVVGFSALGVPGVRRLVAVREAAVYSDGEGRVVRADASGARLLLGRSAPGAALVGERERGWVAWVEAGSDELVVVDASDGTELGRRVLVGLGADDETPPAGVGPVALEGPTLHYVDGAGSHEWRPVDDPAGREDVSPGPATLLDVDGLTRVVQGTPGSITFDGPFGPPRTRRGVGAQLSFGGGYVLTRVGGGRYAPLRVHDTATGRRRAAGVRSDEIALDAAFSTTGAITYVIGDGSQVAGADEFRRLSEARGWLLRTCFVGSGSCTDHLRVSSADGEPLLAR</sequence>
<gene>
    <name evidence="2" type="ORF">JOE61_000420</name>
</gene>
<evidence type="ECO:0000256" key="1">
    <source>
        <dbReference type="SAM" id="Phobius"/>
    </source>
</evidence>
<accession>A0ABS2M5Y4</accession>
<evidence type="ECO:0000313" key="3">
    <source>
        <dbReference type="Proteomes" id="UP000732378"/>
    </source>
</evidence>
<keyword evidence="1" id="KW-0812">Transmembrane</keyword>
<proteinExistence type="predicted"/>
<feature type="transmembrane region" description="Helical" evidence="1">
    <location>
        <begin position="165"/>
        <end position="183"/>
    </location>
</feature>
<dbReference type="Proteomes" id="UP000732378">
    <property type="component" value="Unassembled WGS sequence"/>
</dbReference>
<keyword evidence="1" id="KW-1133">Transmembrane helix</keyword>
<comment type="caution">
    <text evidence="2">The sequence shown here is derived from an EMBL/GenBank/DDBJ whole genome shotgun (WGS) entry which is preliminary data.</text>
</comment>
<keyword evidence="3" id="KW-1185">Reference proteome</keyword>
<organism evidence="2 3">
    <name type="scientific">Nocardioides salarius</name>
    <dbReference type="NCBI Taxonomy" id="374513"/>
    <lineage>
        <taxon>Bacteria</taxon>
        <taxon>Bacillati</taxon>
        <taxon>Actinomycetota</taxon>
        <taxon>Actinomycetes</taxon>
        <taxon>Propionibacteriales</taxon>
        <taxon>Nocardioidaceae</taxon>
        <taxon>Nocardioides</taxon>
    </lineage>
</organism>
<name>A0ABS2M5Y4_9ACTN</name>
<evidence type="ECO:0000313" key="2">
    <source>
        <dbReference type="EMBL" id="MBM7506606.1"/>
    </source>
</evidence>
<dbReference type="EMBL" id="JAFBBZ010000001">
    <property type="protein sequence ID" value="MBM7506606.1"/>
    <property type="molecule type" value="Genomic_DNA"/>
</dbReference>
<reference evidence="2 3" key="1">
    <citation type="submission" date="2021-01" db="EMBL/GenBank/DDBJ databases">
        <title>Sequencing the genomes of 1000 actinobacteria strains.</title>
        <authorList>
            <person name="Klenk H.-P."/>
        </authorList>
    </citation>
    <scope>NUCLEOTIDE SEQUENCE [LARGE SCALE GENOMIC DNA]</scope>
    <source>
        <strain evidence="2 3">DSM 18239</strain>
    </source>
</reference>
<dbReference type="RefSeq" id="WP_193669270.1">
    <property type="nucleotide sequence ID" value="NZ_JACDTV010000008.1"/>
</dbReference>